<dbReference type="SUPFAM" id="SSF89796">
    <property type="entry name" value="CoA-transferase family III (CaiB/BaiF)"/>
    <property type="match status" value="1"/>
</dbReference>
<dbReference type="eggNOG" id="KOG3957">
    <property type="taxonomic scope" value="Eukaryota"/>
</dbReference>
<organism evidence="3 4">
    <name type="scientific">Nematostella vectensis</name>
    <name type="common">Starlet sea anemone</name>
    <dbReference type="NCBI Taxonomy" id="45351"/>
    <lineage>
        <taxon>Eukaryota</taxon>
        <taxon>Metazoa</taxon>
        <taxon>Cnidaria</taxon>
        <taxon>Anthozoa</taxon>
        <taxon>Hexacorallia</taxon>
        <taxon>Actiniaria</taxon>
        <taxon>Edwardsiidae</taxon>
        <taxon>Nematostella</taxon>
    </lineage>
</organism>
<dbReference type="KEGG" id="nve:5509168"/>
<dbReference type="Proteomes" id="UP000001593">
    <property type="component" value="Unassembled WGS sequence"/>
</dbReference>
<evidence type="ECO:0000313" key="4">
    <source>
        <dbReference type="Proteomes" id="UP000001593"/>
    </source>
</evidence>
<accession>A7SF73</accession>
<dbReference type="Pfam" id="PF02515">
    <property type="entry name" value="CoA_transf_3"/>
    <property type="match status" value="1"/>
</dbReference>
<feature type="region of interest" description="Disordered" evidence="2">
    <location>
        <begin position="320"/>
        <end position="344"/>
    </location>
</feature>
<dbReference type="HOGENOM" id="CLU_033975_5_0_1"/>
<keyword evidence="4" id="KW-1185">Reference proteome</keyword>
<dbReference type="Gene3D" id="3.30.1540.10">
    <property type="entry name" value="formyl-coa transferase, domain 3"/>
    <property type="match status" value="1"/>
</dbReference>
<comment type="similarity">
    <text evidence="1">Belongs to the CoA-transferase III family.</text>
</comment>
<evidence type="ECO:0000313" key="3">
    <source>
        <dbReference type="EMBL" id="EDO37636.1"/>
    </source>
</evidence>
<dbReference type="GO" id="GO:0003824">
    <property type="term" value="F:catalytic activity"/>
    <property type="evidence" value="ECO:0007669"/>
    <property type="project" value="InterPro"/>
</dbReference>
<dbReference type="OMA" id="VVIDPFR"/>
<dbReference type="PANTHER" id="PTHR48228">
    <property type="entry name" value="SUCCINYL-COA--D-CITRAMALATE COA-TRANSFERASE"/>
    <property type="match status" value="1"/>
</dbReference>
<dbReference type="InterPro" id="IPR023606">
    <property type="entry name" value="CoA-Trfase_III_dom_1_sf"/>
</dbReference>
<protein>
    <recommendedName>
        <fullName evidence="5">Alpha-methylacyl-CoA racemase</fullName>
    </recommendedName>
</protein>
<dbReference type="PANTHER" id="PTHR48228:SF5">
    <property type="entry name" value="ALPHA-METHYLACYL-COA RACEMASE"/>
    <property type="match status" value="1"/>
</dbReference>
<name>A7SF73_NEMVE</name>
<dbReference type="Gene3D" id="3.40.50.10540">
    <property type="entry name" value="Crotonobetainyl-coa:carnitine coa-transferase, domain 1"/>
    <property type="match status" value="1"/>
</dbReference>
<sequence length="382" mass="41928">MAAVLSGVRVLELAGLAPAPFAGMILADFGASVIRVDKVKTLISLDRLARGKRSVAVDLHKPRGIETIKRLCAKSDVLIEPFRPGVMEKLGLGPKELMDENPRLIYARLTGYGQTGPLANRAGHDINYIALTGLLSMLGRRDSNLTPPLNLLGDFAGGGLMCVMGILLALLERGKSGRGQVIDTAMVDGAAYVGSFAYMSQDLGIWPGKRGENLLDTGAPFYDTYKTSDGKYVAIGAIEPKFYQQLIKGLGLKEQVSEQMDFTKWVTRKEDFAKIFATKTQAEWCEVFKNTDACFAPVLTPEEAPQHPHNIERRTFINNEGTFEPTPAPKLSRTPGNASPRQLPKIGEHTVDVLMEYGFREYEVKDLLKEEVIDTALRQSSL</sequence>
<dbReference type="AlphaFoldDB" id="A7SF73"/>
<gene>
    <name evidence="3" type="ORF">NEMVEDRAFT_v1g116127</name>
</gene>
<dbReference type="InterPro" id="IPR003673">
    <property type="entry name" value="CoA-Trfase_fam_III"/>
</dbReference>
<dbReference type="PhylomeDB" id="A7SF73"/>
<dbReference type="FunCoup" id="A7SF73">
    <property type="interactions" value="38"/>
</dbReference>
<dbReference type="STRING" id="45351.A7SF73"/>
<evidence type="ECO:0000256" key="2">
    <source>
        <dbReference type="SAM" id="MobiDB-lite"/>
    </source>
</evidence>
<dbReference type="OrthoDB" id="16747at2759"/>
<dbReference type="EMBL" id="DS469642">
    <property type="protein sequence ID" value="EDO37636.1"/>
    <property type="molecule type" value="Genomic_DNA"/>
</dbReference>
<dbReference type="InterPro" id="IPR050509">
    <property type="entry name" value="CoA-transferase_III"/>
</dbReference>
<evidence type="ECO:0000256" key="1">
    <source>
        <dbReference type="ARBA" id="ARBA00008383"/>
    </source>
</evidence>
<dbReference type="FunFam" id="3.40.50.10540:FF:000004">
    <property type="entry name" value="Probable alpha-methylacyl-CoA racemase mcr"/>
    <property type="match status" value="1"/>
</dbReference>
<reference evidence="3 4" key="1">
    <citation type="journal article" date="2007" name="Science">
        <title>Sea anemone genome reveals ancestral eumetazoan gene repertoire and genomic organization.</title>
        <authorList>
            <person name="Putnam N.H."/>
            <person name="Srivastava M."/>
            <person name="Hellsten U."/>
            <person name="Dirks B."/>
            <person name="Chapman J."/>
            <person name="Salamov A."/>
            <person name="Terry A."/>
            <person name="Shapiro H."/>
            <person name="Lindquist E."/>
            <person name="Kapitonov V.V."/>
            <person name="Jurka J."/>
            <person name="Genikhovich G."/>
            <person name="Grigoriev I.V."/>
            <person name="Lucas S.M."/>
            <person name="Steele R.E."/>
            <person name="Finnerty J.R."/>
            <person name="Technau U."/>
            <person name="Martindale M.Q."/>
            <person name="Rokhsar D.S."/>
        </authorList>
    </citation>
    <scope>NUCLEOTIDE SEQUENCE [LARGE SCALE GENOMIC DNA]</scope>
    <source>
        <strain evidence="4">CH2 X CH6</strain>
    </source>
</reference>
<evidence type="ECO:0008006" key="5">
    <source>
        <dbReference type="Google" id="ProtNLM"/>
    </source>
</evidence>
<proteinExistence type="inferred from homology"/>
<dbReference type="InterPro" id="IPR044855">
    <property type="entry name" value="CoA-Trfase_III_dom3_sf"/>
</dbReference>
<dbReference type="InParanoid" id="A7SF73"/>